<dbReference type="PROSITE" id="PS50850">
    <property type="entry name" value="MFS"/>
    <property type="match status" value="1"/>
</dbReference>
<dbReference type="EMBL" id="NPBS01000025">
    <property type="protein sequence ID" value="PAF26973.1"/>
    <property type="molecule type" value="Genomic_DNA"/>
</dbReference>
<dbReference type="SUPFAM" id="SSF103473">
    <property type="entry name" value="MFS general substrate transporter"/>
    <property type="match status" value="1"/>
</dbReference>
<evidence type="ECO:0000256" key="5">
    <source>
        <dbReference type="ARBA" id="ARBA00022989"/>
    </source>
</evidence>
<dbReference type="PANTHER" id="PTHR23513">
    <property type="entry name" value="INTEGRAL MEMBRANE EFFLUX PROTEIN-RELATED"/>
    <property type="match status" value="1"/>
</dbReference>
<comment type="subcellular location">
    <subcellularLocation>
        <location evidence="1">Cell membrane</location>
        <topology evidence="1">Multi-pass membrane protein</topology>
    </subcellularLocation>
</comment>
<proteinExistence type="predicted"/>
<feature type="transmembrane region" description="Helical" evidence="7">
    <location>
        <begin position="256"/>
        <end position="276"/>
    </location>
</feature>
<dbReference type="InterPro" id="IPR020846">
    <property type="entry name" value="MFS_dom"/>
</dbReference>
<feature type="domain" description="Major facilitator superfamily (MFS) profile" evidence="8">
    <location>
        <begin position="219"/>
        <end position="418"/>
    </location>
</feature>
<evidence type="ECO:0000256" key="2">
    <source>
        <dbReference type="ARBA" id="ARBA00022448"/>
    </source>
</evidence>
<keyword evidence="6 7" id="KW-0472">Membrane</keyword>
<dbReference type="GO" id="GO:0022857">
    <property type="term" value="F:transmembrane transporter activity"/>
    <property type="evidence" value="ECO:0007669"/>
    <property type="project" value="InterPro"/>
</dbReference>
<evidence type="ECO:0000256" key="3">
    <source>
        <dbReference type="ARBA" id="ARBA00022475"/>
    </source>
</evidence>
<feature type="transmembrane region" description="Helical" evidence="7">
    <location>
        <begin position="41"/>
        <end position="64"/>
    </location>
</feature>
<dbReference type="Proteomes" id="UP000216133">
    <property type="component" value="Unassembled WGS sequence"/>
</dbReference>
<reference evidence="9 10" key="1">
    <citation type="submission" date="2017-07" db="EMBL/GenBank/DDBJ databases">
        <title>Isolation and whole genome analysis of endospore-forming bacteria from heroin.</title>
        <authorList>
            <person name="Kalinowski J."/>
            <person name="Ahrens B."/>
            <person name="Al-Dilaimi A."/>
            <person name="Winkler A."/>
            <person name="Wibberg D."/>
            <person name="Schleenbecker U."/>
            <person name="Ruckert C."/>
            <person name="Wolfel R."/>
            <person name="Grass G."/>
        </authorList>
    </citation>
    <scope>NUCLEOTIDE SEQUENCE [LARGE SCALE GENOMIC DNA]</scope>
    <source>
        <strain evidence="9 10">7523-2</strain>
    </source>
</reference>
<dbReference type="InterPro" id="IPR010290">
    <property type="entry name" value="TM_effector"/>
</dbReference>
<evidence type="ECO:0000256" key="7">
    <source>
        <dbReference type="SAM" id="Phobius"/>
    </source>
</evidence>
<protein>
    <recommendedName>
        <fullName evidence="8">Major facilitator superfamily (MFS) profile domain-containing protein</fullName>
    </recommendedName>
</protein>
<feature type="transmembrane region" description="Helical" evidence="7">
    <location>
        <begin position="375"/>
        <end position="395"/>
    </location>
</feature>
<name>A0A268S353_SHOCL</name>
<dbReference type="GO" id="GO:0005886">
    <property type="term" value="C:plasma membrane"/>
    <property type="evidence" value="ECO:0007669"/>
    <property type="project" value="UniProtKB-SubCell"/>
</dbReference>
<keyword evidence="5 7" id="KW-1133">Transmembrane helix</keyword>
<evidence type="ECO:0000256" key="4">
    <source>
        <dbReference type="ARBA" id="ARBA00022692"/>
    </source>
</evidence>
<dbReference type="CDD" id="cd06173">
    <property type="entry name" value="MFS_MefA_like"/>
    <property type="match status" value="1"/>
</dbReference>
<sequence length="418" mass="46525">MHLTNSFRFLWISQLFANIGGVFYIVGLIPLIHAVTGSATAMALVPFLTMVSRFVSAMIAPLLLERMHLQPLLALSQFAKTFVLLFLACFSTFFLNAPTVPAIFLFTIAIGFLDGWSSPARSAMIPRLVEKKQLLKANSFLTMVDRTTELGGWPLGAILVVAIGAANLMWLTVLLYLFATFATTRIENKQTKREMFTESRRFFLSRSLAGWRFILIKPYLRAISVADVLENSANVVWIAAILYVYVDEVLGTGEEWWGYINASFFGGLLIGGMLGYRYASFMEKQISRLIHVGTFAVFLTTLAFSLISTPWVALLFSTLFGFSSQLKGVALQTIVQTNVPEKELARVYSAQEAAGFASFGLSTILFGFLTDLLGARFIFALAAAILLISALYLFVVRKELYLHQVVQTEEPIEKREST</sequence>
<gene>
    <name evidence="9" type="ORF">CHH61_05865</name>
</gene>
<evidence type="ECO:0000313" key="9">
    <source>
        <dbReference type="EMBL" id="PAF26973.1"/>
    </source>
</evidence>
<evidence type="ECO:0000256" key="1">
    <source>
        <dbReference type="ARBA" id="ARBA00004651"/>
    </source>
</evidence>
<dbReference type="AlphaFoldDB" id="A0A268S353"/>
<evidence type="ECO:0000259" key="8">
    <source>
        <dbReference type="PROSITE" id="PS50850"/>
    </source>
</evidence>
<evidence type="ECO:0000313" key="10">
    <source>
        <dbReference type="Proteomes" id="UP000216133"/>
    </source>
</evidence>
<dbReference type="Gene3D" id="1.20.1250.20">
    <property type="entry name" value="MFS general substrate transporter like domains"/>
    <property type="match status" value="1"/>
</dbReference>
<feature type="transmembrane region" description="Helical" evidence="7">
    <location>
        <begin position="288"/>
        <end position="307"/>
    </location>
</feature>
<feature type="transmembrane region" description="Helical" evidence="7">
    <location>
        <begin position="12"/>
        <end position="35"/>
    </location>
</feature>
<dbReference type="PANTHER" id="PTHR23513:SF19">
    <property type="entry name" value="MAJOR FACILITATOR SUPERFAMILY (MFS) PROFILE DOMAIN-CONTAINING PROTEIN"/>
    <property type="match status" value="1"/>
</dbReference>
<keyword evidence="2" id="KW-0813">Transport</keyword>
<dbReference type="InterPro" id="IPR036259">
    <property type="entry name" value="MFS_trans_sf"/>
</dbReference>
<comment type="caution">
    <text evidence="9">The sequence shown here is derived from an EMBL/GenBank/DDBJ whole genome shotgun (WGS) entry which is preliminary data.</text>
</comment>
<dbReference type="Pfam" id="PF05977">
    <property type="entry name" value="MFS_3"/>
    <property type="match status" value="1"/>
</dbReference>
<keyword evidence="3" id="KW-1003">Cell membrane</keyword>
<dbReference type="RefSeq" id="WP_095327920.1">
    <property type="nucleotide sequence ID" value="NZ_NPBS01000025.1"/>
</dbReference>
<accession>A0A268S353</accession>
<feature type="transmembrane region" description="Helical" evidence="7">
    <location>
        <begin position="153"/>
        <end position="179"/>
    </location>
</feature>
<evidence type="ECO:0000256" key="6">
    <source>
        <dbReference type="ARBA" id="ARBA00023136"/>
    </source>
</evidence>
<organism evidence="9 10">
    <name type="scientific">Shouchella clausii</name>
    <name type="common">Alkalihalobacillus clausii</name>
    <dbReference type="NCBI Taxonomy" id="79880"/>
    <lineage>
        <taxon>Bacteria</taxon>
        <taxon>Bacillati</taxon>
        <taxon>Bacillota</taxon>
        <taxon>Bacilli</taxon>
        <taxon>Bacillales</taxon>
        <taxon>Bacillaceae</taxon>
        <taxon>Shouchella</taxon>
    </lineage>
</organism>
<feature type="transmembrane region" description="Helical" evidence="7">
    <location>
        <begin position="222"/>
        <end position="244"/>
    </location>
</feature>
<keyword evidence="4 7" id="KW-0812">Transmembrane</keyword>
<feature type="transmembrane region" description="Helical" evidence="7">
    <location>
        <begin position="84"/>
        <end position="113"/>
    </location>
</feature>